<protein>
    <submittedName>
        <fullName evidence="1">Uncharacterized protein</fullName>
    </submittedName>
</protein>
<organism evidence="1">
    <name type="scientific">Anguilla anguilla</name>
    <name type="common">European freshwater eel</name>
    <name type="synonym">Muraena anguilla</name>
    <dbReference type="NCBI Taxonomy" id="7936"/>
    <lineage>
        <taxon>Eukaryota</taxon>
        <taxon>Metazoa</taxon>
        <taxon>Chordata</taxon>
        <taxon>Craniata</taxon>
        <taxon>Vertebrata</taxon>
        <taxon>Euteleostomi</taxon>
        <taxon>Actinopterygii</taxon>
        <taxon>Neopterygii</taxon>
        <taxon>Teleostei</taxon>
        <taxon>Anguilliformes</taxon>
        <taxon>Anguillidae</taxon>
        <taxon>Anguilla</taxon>
    </lineage>
</organism>
<sequence>MFLITAYVLTIGSQPLSFAVLCEQCILVLPQHPPNLRGAPVCSIFIVLCAIGDR</sequence>
<evidence type="ECO:0000313" key="1">
    <source>
        <dbReference type="EMBL" id="JAH41682.1"/>
    </source>
</evidence>
<dbReference type="AlphaFoldDB" id="A0A0E9SKB2"/>
<reference evidence="1" key="2">
    <citation type="journal article" date="2015" name="Fish Shellfish Immunol.">
        <title>Early steps in the European eel (Anguilla anguilla)-Vibrio vulnificus interaction in the gills: Role of the RtxA13 toxin.</title>
        <authorList>
            <person name="Callol A."/>
            <person name="Pajuelo D."/>
            <person name="Ebbesson L."/>
            <person name="Teles M."/>
            <person name="MacKenzie S."/>
            <person name="Amaro C."/>
        </authorList>
    </citation>
    <scope>NUCLEOTIDE SEQUENCE</scope>
</reference>
<proteinExistence type="predicted"/>
<name>A0A0E9SKB2_ANGAN</name>
<dbReference type="EMBL" id="GBXM01066895">
    <property type="protein sequence ID" value="JAH41682.1"/>
    <property type="molecule type" value="Transcribed_RNA"/>
</dbReference>
<reference evidence="1" key="1">
    <citation type="submission" date="2014-11" db="EMBL/GenBank/DDBJ databases">
        <authorList>
            <person name="Amaro Gonzalez C."/>
        </authorList>
    </citation>
    <scope>NUCLEOTIDE SEQUENCE</scope>
</reference>
<accession>A0A0E9SKB2</accession>